<protein>
    <recommendedName>
        <fullName evidence="4">DUF177 domain-containing protein</fullName>
    </recommendedName>
</protein>
<evidence type="ECO:0000313" key="2">
    <source>
        <dbReference type="EMBL" id="AWX44456.1"/>
    </source>
</evidence>
<gene>
    <name evidence="2" type="ORF">HME9304_01457</name>
</gene>
<name>A0A2Z4LRJ2_9FLAO</name>
<sequence>MHPPLQAGTQTLSVKMMELKEFFIPFSGLKLGKHEFRYNIDNTFFESFDYQEYNGVSVQTVAILDKMNNMMELDIEANGSVNVDCDLTGEPFDQPITSQLHLVIKFGEEYNDENDEILIIPHGEYQINIAQYIYEMLALAVPQKRIHPGVLDGTLKSDILDKLQELQPKEIKEESEDTDPRWDDLKKLLTDK</sequence>
<organism evidence="2 3">
    <name type="scientific">Flagellimonas maritima</name>
    <dbReference type="NCBI Taxonomy" id="1383885"/>
    <lineage>
        <taxon>Bacteria</taxon>
        <taxon>Pseudomonadati</taxon>
        <taxon>Bacteroidota</taxon>
        <taxon>Flavobacteriia</taxon>
        <taxon>Flavobacteriales</taxon>
        <taxon>Flavobacteriaceae</taxon>
        <taxon>Flagellimonas</taxon>
    </lineage>
</organism>
<feature type="region of interest" description="Disordered" evidence="1">
    <location>
        <begin position="167"/>
        <end position="192"/>
    </location>
</feature>
<evidence type="ECO:0000313" key="3">
    <source>
        <dbReference type="Proteomes" id="UP000248536"/>
    </source>
</evidence>
<evidence type="ECO:0008006" key="4">
    <source>
        <dbReference type="Google" id="ProtNLM"/>
    </source>
</evidence>
<reference evidence="2 3" key="1">
    <citation type="submission" date="2018-06" db="EMBL/GenBank/DDBJ databases">
        <title>Spongiibacterium sp. HME9304 Genome sequencing and assembly.</title>
        <authorList>
            <person name="Kang H."/>
            <person name="Kim H."/>
            <person name="Joh K."/>
        </authorList>
    </citation>
    <scope>NUCLEOTIDE SEQUENCE [LARGE SCALE GENOMIC DNA]</scope>
    <source>
        <strain evidence="2 3">HME9304</strain>
    </source>
</reference>
<dbReference type="KEGG" id="spon:HME9304_01457"/>
<dbReference type="EMBL" id="CP030104">
    <property type="protein sequence ID" value="AWX44456.1"/>
    <property type="molecule type" value="Genomic_DNA"/>
</dbReference>
<accession>A0A2Z4LRJ2</accession>
<dbReference type="InterPro" id="IPR003772">
    <property type="entry name" value="YceD"/>
</dbReference>
<evidence type="ECO:0000256" key="1">
    <source>
        <dbReference type="SAM" id="MobiDB-lite"/>
    </source>
</evidence>
<dbReference type="AlphaFoldDB" id="A0A2Z4LRJ2"/>
<keyword evidence="3" id="KW-1185">Reference proteome</keyword>
<dbReference type="Proteomes" id="UP000248536">
    <property type="component" value="Chromosome"/>
</dbReference>
<dbReference type="Pfam" id="PF02620">
    <property type="entry name" value="YceD"/>
    <property type="match status" value="1"/>
</dbReference>
<proteinExistence type="predicted"/>